<feature type="coiled-coil region" evidence="2">
    <location>
        <begin position="173"/>
        <end position="207"/>
    </location>
</feature>
<dbReference type="SUPFAM" id="SSF55718">
    <property type="entry name" value="SCP-like"/>
    <property type="match status" value="1"/>
</dbReference>
<evidence type="ECO:0000313" key="5">
    <source>
        <dbReference type="Proteomes" id="UP000610558"/>
    </source>
</evidence>
<comment type="subcellular location">
    <subcellularLocation>
        <location evidence="1">Cytoplasm</location>
    </subcellularLocation>
</comment>
<dbReference type="Gene3D" id="3.30.1050.10">
    <property type="entry name" value="SCP2 sterol-binding domain"/>
    <property type="match status" value="1"/>
</dbReference>
<feature type="domain" description="SCP2" evidence="3">
    <location>
        <begin position="18"/>
        <end position="111"/>
    </location>
</feature>
<dbReference type="GO" id="GO:0006744">
    <property type="term" value="P:ubiquinone biosynthetic process"/>
    <property type="evidence" value="ECO:0007669"/>
    <property type="project" value="UniProtKB-UniRule"/>
</dbReference>
<dbReference type="HAMAP" id="MF_02215">
    <property type="entry name" value="UbiJ"/>
    <property type="match status" value="1"/>
</dbReference>
<comment type="pathway">
    <text evidence="1">Cofactor biosynthesis; ubiquinone biosynthesis.</text>
</comment>
<evidence type="ECO:0000313" key="4">
    <source>
        <dbReference type="EMBL" id="MBD2857964.1"/>
    </source>
</evidence>
<dbReference type="PANTHER" id="PTHR38693">
    <property type="entry name" value="UBIQUINONE BIOSYNTHESIS PROTEIN UBIJ"/>
    <property type="match status" value="1"/>
</dbReference>
<accession>A0A927BZK6</accession>
<name>A0A927BZK6_9GAMM</name>
<dbReference type="PANTHER" id="PTHR38693:SF1">
    <property type="entry name" value="UBIQUINONE BIOSYNTHESIS ACCESSORY FACTOR UBIJ"/>
    <property type="match status" value="1"/>
</dbReference>
<dbReference type="Proteomes" id="UP000610558">
    <property type="component" value="Unassembled WGS sequence"/>
</dbReference>
<evidence type="ECO:0000256" key="2">
    <source>
        <dbReference type="SAM" id="Coils"/>
    </source>
</evidence>
<proteinExistence type="inferred from homology"/>
<keyword evidence="1" id="KW-0963">Cytoplasm</keyword>
<comment type="similarity">
    <text evidence="1">Belongs to the UbiJ family.</text>
</comment>
<dbReference type="InterPro" id="IPR003033">
    <property type="entry name" value="SCP2_sterol-bd_dom"/>
</dbReference>
<keyword evidence="2" id="KW-0175">Coiled coil</keyword>
<reference evidence="4" key="1">
    <citation type="submission" date="2020-09" db="EMBL/GenBank/DDBJ databases">
        <authorList>
            <person name="Yoon J.-W."/>
        </authorList>
    </citation>
    <scope>NUCLEOTIDE SEQUENCE</scope>
    <source>
        <strain evidence="4">KMU-158</strain>
    </source>
</reference>
<dbReference type="InterPro" id="IPR038989">
    <property type="entry name" value="UbiJ"/>
</dbReference>
<evidence type="ECO:0000256" key="1">
    <source>
        <dbReference type="HAMAP-Rule" id="MF_02215"/>
    </source>
</evidence>
<keyword evidence="1" id="KW-0831">Ubiquinone biosynthesis</keyword>
<evidence type="ECO:0000259" key="3">
    <source>
        <dbReference type="Pfam" id="PF02036"/>
    </source>
</evidence>
<comment type="function">
    <text evidence="1">Required for ubiquinone (coenzyme Q) biosynthesis. Binds hydrophobic ubiquinone biosynthetic intermediates via its SCP2 domain and is essential for the stability of the Ubi complex. May constitute a docking platform where Ubi enzymes assemble and access their SCP2-bound polyprenyl substrates.</text>
</comment>
<gene>
    <name evidence="1" type="primary">ubiJ</name>
    <name evidence="4" type="ORF">IB286_03020</name>
</gene>
<dbReference type="AlphaFoldDB" id="A0A927BZK6"/>
<keyword evidence="5" id="KW-1185">Reference proteome</keyword>
<comment type="caution">
    <text evidence="4">The sequence shown here is derived from an EMBL/GenBank/DDBJ whole genome shotgun (WGS) entry which is preliminary data.</text>
</comment>
<protein>
    <recommendedName>
        <fullName evidence="1">Ubiquinone biosynthesis accessory factor UbiJ</fullName>
    </recommendedName>
</protein>
<dbReference type="InterPro" id="IPR036527">
    <property type="entry name" value="SCP2_sterol-bd_dom_sf"/>
</dbReference>
<dbReference type="Pfam" id="PF02036">
    <property type="entry name" value="SCP2"/>
    <property type="match status" value="1"/>
</dbReference>
<organism evidence="4 5">
    <name type="scientific">Spongiibacter pelagi</name>
    <dbReference type="NCBI Taxonomy" id="2760804"/>
    <lineage>
        <taxon>Bacteria</taxon>
        <taxon>Pseudomonadati</taxon>
        <taxon>Pseudomonadota</taxon>
        <taxon>Gammaproteobacteria</taxon>
        <taxon>Cellvibrionales</taxon>
        <taxon>Spongiibacteraceae</taxon>
        <taxon>Spongiibacter</taxon>
    </lineage>
</organism>
<dbReference type="EMBL" id="JACXLD010000001">
    <property type="protein sequence ID" value="MBD2857964.1"/>
    <property type="molecule type" value="Genomic_DNA"/>
</dbReference>
<dbReference type="GO" id="GO:0005737">
    <property type="term" value="C:cytoplasm"/>
    <property type="evidence" value="ECO:0007669"/>
    <property type="project" value="UniProtKB-SubCell"/>
</dbReference>
<sequence length="208" mass="23269">MLQSAALGALEDAINRGITLDSRAPEQLSTLNGKRFALQLQEPEIFLGIAIQSGHIRLNSDSQTKVDTRLSGSWAEFARIASADDPATALINGDITIQGDTAPLLELRNILSQLDLDWERPLANTFGDVVAHQIGSSLRAGQRWALQGAKTLRRQVEDFLLEESRLVPHPYQAEDFFRQIEDLRTRSERLEARLRSLSQRIAQQTEKN</sequence>